<organism evidence="2 3">
    <name type="scientific">Teratosphaeria nubilosa</name>
    <dbReference type="NCBI Taxonomy" id="161662"/>
    <lineage>
        <taxon>Eukaryota</taxon>
        <taxon>Fungi</taxon>
        <taxon>Dikarya</taxon>
        <taxon>Ascomycota</taxon>
        <taxon>Pezizomycotina</taxon>
        <taxon>Dothideomycetes</taxon>
        <taxon>Dothideomycetidae</taxon>
        <taxon>Mycosphaerellales</taxon>
        <taxon>Teratosphaeriaceae</taxon>
        <taxon>Teratosphaeria</taxon>
    </lineage>
</organism>
<dbReference type="EMBL" id="ML995810">
    <property type="protein sequence ID" value="KAF2773735.1"/>
    <property type="molecule type" value="Genomic_DNA"/>
</dbReference>
<feature type="compositionally biased region" description="Basic residues" evidence="1">
    <location>
        <begin position="157"/>
        <end position="171"/>
    </location>
</feature>
<dbReference type="PANTHER" id="PTHR42085">
    <property type="entry name" value="F-BOX DOMAIN-CONTAINING PROTEIN"/>
    <property type="match status" value="1"/>
</dbReference>
<evidence type="ECO:0000313" key="3">
    <source>
        <dbReference type="Proteomes" id="UP000799436"/>
    </source>
</evidence>
<gene>
    <name evidence="2" type="ORF">EJ03DRAFT_305317</name>
</gene>
<name>A0A6G1LLJ0_9PEZI</name>
<feature type="compositionally biased region" description="Acidic residues" evidence="1">
    <location>
        <begin position="54"/>
        <end position="64"/>
    </location>
</feature>
<reference evidence="2" key="1">
    <citation type="journal article" date="2020" name="Stud. Mycol.">
        <title>101 Dothideomycetes genomes: a test case for predicting lifestyles and emergence of pathogens.</title>
        <authorList>
            <person name="Haridas S."/>
            <person name="Albert R."/>
            <person name="Binder M."/>
            <person name="Bloem J."/>
            <person name="Labutti K."/>
            <person name="Salamov A."/>
            <person name="Andreopoulos B."/>
            <person name="Baker S."/>
            <person name="Barry K."/>
            <person name="Bills G."/>
            <person name="Bluhm B."/>
            <person name="Cannon C."/>
            <person name="Castanera R."/>
            <person name="Culley D."/>
            <person name="Daum C."/>
            <person name="Ezra D."/>
            <person name="Gonzalez J."/>
            <person name="Henrissat B."/>
            <person name="Kuo A."/>
            <person name="Liang C."/>
            <person name="Lipzen A."/>
            <person name="Lutzoni F."/>
            <person name="Magnuson J."/>
            <person name="Mondo S."/>
            <person name="Nolan M."/>
            <person name="Ohm R."/>
            <person name="Pangilinan J."/>
            <person name="Park H.-J."/>
            <person name="Ramirez L."/>
            <person name="Alfaro M."/>
            <person name="Sun H."/>
            <person name="Tritt A."/>
            <person name="Yoshinaga Y."/>
            <person name="Zwiers L.-H."/>
            <person name="Turgeon B."/>
            <person name="Goodwin S."/>
            <person name="Spatafora J."/>
            <person name="Crous P."/>
            <person name="Grigoriev I."/>
        </authorList>
    </citation>
    <scope>NUCLEOTIDE SEQUENCE</scope>
    <source>
        <strain evidence="2">CBS 116005</strain>
    </source>
</reference>
<dbReference type="PANTHER" id="PTHR42085:SF8">
    <property type="entry name" value="F-BOX DOMAIN-CONTAINING PROTEIN"/>
    <property type="match status" value="1"/>
</dbReference>
<dbReference type="InterPro" id="IPR038883">
    <property type="entry name" value="AN11006-like"/>
</dbReference>
<accession>A0A6G1LLJ0</accession>
<evidence type="ECO:0000313" key="2">
    <source>
        <dbReference type="EMBL" id="KAF2773735.1"/>
    </source>
</evidence>
<protein>
    <recommendedName>
        <fullName evidence="4">F-box domain-containing protein</fullName>
    </recommendedName>
</protein>
<feature type="region of interest" description="Disordered" evidence="1">
    <location>
        <begin position="144"/>
        <end position="178"/>
    </location>
</feature>
<feature type="compositionally biased region" description="Polar residues" evidence="1">
    <location>
        <begin position="112"/>
        <end position="122"/>
    </location>
</feature>
<feature type="region of interest" description="Disordered" evidence="1">
    <location>
        <begin position="37"/>
        <end position="124"/>
    </location>
</feature>
<sequence>MARLESHDNAAPSSELGEGDFAVNYNRRTGRPIRRSLAASKAASPFVDSAVAISDEEGSDDDGESITVSRKRKRTPSPPLSEANESDPLDSACESLDESDEDEAIHVGTGSAKPSTQSNITINVPAGHQGPIVLHLEPSATTVAVPAAPTSRAPKTSQKKVKTATRGRKKGTSQGASKGRAGFLDLPAELRNEIYRLVFVSEEHFNFGGPTNFSRGAAFLRTCSQIHAEARSILYGENEFYFNRRTSRYGSFWENDWRELGYRSVRHFLKQIGPTNTSLIRHVVFQFEDATPCLNPITMSHEDRRFVHDDALMSILRHLGDYSQLQTFKINFHGRRRVENTDQRLLQYLRRIKADTLQFCRFPIGRGQESYWTSESKQEDSVRKMLLKSMVRRHKMFE</sequence>
<keyword evidence="3" id="KW-1185">Reference proteome</keyword>
<feature type="region of interest" description="Disordered" evidence="1">
    <location>
        <begin position="1"/>
        <end position="25"/>
    </location>
</feature>
<dbReference type="OrthoDB" id="5372935at2759"/>
<evidence type="ECO:0008006" key="4">
    <source>
        <dbReference type="Google" id="ProtNLM"/>
    </source>
</evidence>
<dbReference type="AlphaFoldDB" id="A0A6G1LLJ0"/>
<proteinExistence type="predicted"/>
<evidence type="ECO:0000256" key="1">
    <source>
        <dbReference type="SAM" id="MobiDB-lite"/>
    </source>
</evidence>
<dbReference type="Proteomes" id="UP000799436">
    <property type="component" value="Unassembled WGS sequence"/>
</dbReference>
<feature type="compositionally biased region" description="Low complexity" evidence="1">
    <location>
        <begin position="144"/>
        <end position="154"/>
    </location>
</feature>